<keyword evidence="10" id="KW-0460">Magnesium</keyword>
<evidence type="ECO:0000256" key="8">
    <source>
        <dbReference type="ARBA" id="ARBA00022801"/>
    </source>
</evidence>
<evidence type="ECO:0008006" key="20">
    <source>
        <dbReference type="Google" id="ProtNLM"/>
    </source>
</evidence>
<evidence type="ECO:0000256" key="9">
    <source>
        <dbReference type="ARBA" id="ARBA00022840"/>
    </source>
</evidence>
<evidence type="ECO:0000259" key="17">
    <source>
        <dbReference type="Pfam" id="PF22936"/>
    </source>
</evidence>
<evidence type="ECO:0000256" key="10">
    <source>
        <dbReference type="ARBA" id="ARBA00022842"/>
    </source>
</evidence>
<keyword evidence="7" id="KW-0255">Endonuclease</keyword>
<name>A0ABQ8V3V5_9AGAR</name>
<feature type="compositionally biased region" description="Polar residues" evidence="15">
    <location>
        <begin position="36"/>
        <end position="55"/>
    </location>
</feature>
<evidence type="ECO:0000256" key="12">
    <source>
        <dbReference type="ARBA" id="ARBA00022918"/>
    </source>
</evidence>
<sequence>MRVGVQDVWVVASGILEEVFGGPWGGAEDIREPGHDTSNQTSALSTQSTPSQRCTNPGCKARNRSSHCLETCYWPGGGKEGQFPPNFGRQSRASMASTPSTSNASVAYAPHYALVASTSACGFDWSDEPCGIEVQRIEEFEDEDALTTHVTIEDCPNEIEESLAHVTIAQPTSGAPLDSAFTDYREIPIQYGHAAQAGDGFPIVGRGSVTRNIFTNGKRACVTFKNVLHALSLASDLLSVSQLDKAGCKTVFGLNRAVVSKDNHSLFGASVQDGMYVVGMEPLPAAFLSTNSPVSLCQWHCRLAHGSPDTICIMSDKDLVDGLTITSWEVPGKCIDCILARQTTHPYDKPSNLNVDPLELVAIDLLGPSRVPTAAGNKYMIVISDSGSGTHGGEFLKDKGDATTIPAFDEYRIRAKAESGKKICTVISDNSFNTET</sequence>
<evidence type="ECO:0000259" key="16">
    <source>
        <dbReference type="Pfam" id="PF13976"/>
    </source>
</evidence>
<keyword evidence="2" id="KW-0645">Protease</keyword>
<keyword evidence="19" id="KW-1185">Reference proteome</keyword>
<dbReference type="PANTHER" id="PTHR42648:SF11">
    <property type="entry name" value="TRANSPOSON TY4-P GAG-POL POLYPROTEIN"/>
    <property type="match status" value="1"/>
</dbReference>
<keyword evidence="4" id="KW-0540">Nuclease</keyword>
<evidence type="ECO:0000256" key="15">
    <source>
        <dbReference type="SAM" id="MobiDB-lite"/>
    </source>
</evidence>
<evidence type="ECO:0000313" key="18">
    <source>
        <dbReference type="EMBL" id="KAJ4469314.1"/>
    </source>
</evidence>
<dbReference type="Pfam" id="PF13976">
    <property type="entry name" value="gag_pre-integrs"/>
    <property type="match status" value="1"/>
</dbReference>
<keyword evidence="13" id="KW-0808">Transferase</keyword>
<dbReference type="PANTHER" id="PTHR42648">
    <property type="entry name" value="TRANSPOSASE, PUTATIVE-RELATED"/>
    <property type="match status" value="1"/>
</dbReference>
<gene>
    <name evidence="18" type="ORF">C8R41DRAFT_925122</name>
</gene>
<keyword evidence="8" id="KW-0378">Hydrolase</keyword>
<dbReference type="Proteomes" id="UP001150217">
    <property type="component" value="Unassembled WGS sequence"/>
</dbReference>
<comment type="caution">
    <text evidence="18">The sequence shown here is derived from an EMBL/GenBank/DDBJ whole genome shotgun (WGS) entry which is preliminary data.</text>
</comment>
<keyword evidence="9" id="KW-0067">ATP-binding</keyword>
<dbReference type="InterPro" id="IPR039537">
    <property type="entry name" value="Retrotran_Ty1/copia-like"/>
</dbReference>
<evidence type="ECO:0000256" key="13">
    <source>
        <dbReference type="ARBA" id="ARBA00022932"/>
    </source>
</evidence>
<evidence type="ECO:0000256" key="11">
    <source>
        <dbReference type="ARBA" id="ARBA00022908"/>
    </source>
</evidence>
<keyword evidence="6" id="KW-0547">Nucleotide-binding</keyword>
<accession>A0ABQ8V3V5</accession>
<feature type="domain" description="GAG-pre-integrase" evidence="16">
    <location>
        <begin position="275"/>
        <end position="342"/>
    </location>
</feature>
<organism evidence="18 19">
    <name type="scientific">Lentinula lateritia</name>
    <dbReference type="NCBI Taxonomy" id="40482"/>
    <lineage>
        <taxon>Eukaryota</taxon>
        <taxon>Fungi</taxon>
        <taxon>Dikarya</taxon>
        <taxon>Basidiomycota</taxon>
        <taxon>Agaricomycotina</taxon>
        <taxon>Agaricomycetes</taxon>
        <taxon>Agaricomycetidae</taxon>
        <taxon>Agaricales</taxon>
        <taxon>Marasmiineae</taxon>
        <taxon>Omphalotaceae</taxon>
        <taxon>Lentinula</taxon>
    </lineage>
</organism>
<reference evidence="18" key="1">
    <citation type="submission" date="2022-08" db="EMBL/GenBank/DDBJ databases">
        <title>A Global Phylogenomic Analysis of the Shiitake Genus Lentinula.</title>
        <authorList>
            <consortium name="DOE Joint Genome Institute"/>
            <person name="Sierra-Patev S."/>
            <person name="Min B."/>
            <person name="Naranjo-Ortiz M."/>
            <person name="Looney B."/>
            <person name="Konkel Z."/>
            <person name="Slot J.C."/>
            <person name="Sakamoto Y."/>
            <person name="Steenwyk J.L."/>
            <person name="Rokas A."/>
            <person name="Carro J."/>
            <person name="Camarero S."/>
            <person name="Ferreira P."/>
            <person name="Molpeceres G."/>
            <person name="Ruiz-Duenas F.J."/>
            <person name="Serrano A."/>
            <person name="Henrissat B."/>
            <person name="Drula E."/>
            <person name="Hughes K.W."/>
            <person name="Mata J.L."/>
            <person name="Ishikawa N.K."/>
            <person name="Vargas-Isla R."/>
            <person name="Ushijima S."/>
            <person name="Smith C.A."/>
            <person name="Ahrendt S."/>
            <person name="Andreopoulos W."/>
            <person name="He G."/>
            <person name="Labutti K."/>
            <person name="Lipzen A."/>
            <person name="Ng V."/>
            <person name="Riley R."/>
            <person name="Sandor L."/>
            <person name="Barry K."/>
            <person name="Martinez A.T."/>
            <person name="Xiao Y."/>
            <person name="Gibbons J.G."/>
            <person name="Terashima K."/>
            <person name="Grigoriev I.V."/>
            <person name="Hibbett D.S."/>
        </authorList>
    </citation>
    <scope>NUCLEOTIDE SEQUENCE</scope>
    <source>
        <strain evidence="18">RHP3577 ss4</strain>
    </source>
</reference>
<keyword evidence="12" id="KW-0695">RNA-directed DNA polymerase</keyword>
<evidence type="ECO:0000313" key="19">
    <source>
        <dbReference type="Proteomes" id="UP001150217"/>
    </source>
</evidence>
<keyword evidence="13" id="KW-0239">DNA-directed DNA polymerase</keyword>
<evidence type="ECO:0000256" key="6">
    <source>
        <dbReference type="ARBA" id="ARBA00022741"/>
    </source>
</evidence>
<evidence type="ECO:0000256" key="4">
    <source>
        <dbReference type="ARBA" id="ARBA00022722"/>
    </source>
</evidence>
<evidence type="ECO:0000256" key="1">
    <source>
        <dbReference type="ARBA" id="ARBA00002180"/>
    </source>
</evidence>
<dbReference type="EMBL" id="JANVFT010000096">
    <property type="protein sequence ID" value="KAJ4469314.1"/>
    <property type="molecule type" value="Genomic_DNA"/>
</dbReference>
<evidence type="ECO:0000256" key="14">
    <source>
        <dbReference type="ARBA" id="ARBA00023172"/>
    </source>
</evidence>
<dbReference type="Pfam" id="PF22936">
    <property type="entry name" value="Pol_BBD"/>
    <property type="match status" value="1"/>
</dbReference>
<evidence type="ECO:0000256" key="3">
    <source>
        <dbReference type="ARBA" id="ARBA00022695"/>
    </source>
</evidence>
<keyword evidence="3" id="KW-0548">Nucleotidyltransferase</keyword>
<evidence type="ECO:0000256" key="2">
    <source>
        <dbReference type="ARBA" id="ARBA00022670"/>
    </source>
</evidence>
<evidence type="ECO:0000256" key="5">
    <source>
        <dbReference type="ARBA" id="ARBA00022723"/>
    </source>
</evidence>
<feature type="region of interest" description="Disordered" evidence="15">
    <location>
        <begin position="22"/>
        <end position="56"/>
    </location>
</feature>
<protein>
    <recommendedName>
        <fullName evidence="20">GAG-pre-integrase domain-containing protein</fullName>
    </recommendedName>
</protein>
<dbReference type="InterPro" id="IPR054722">
    <property type="entry name" value="PolX-like_BBD"/>
</dbReference>
<keyword evidence="5" id="KW-0479">Metal-binding</keyword>
<comment type="function">
    <text evidence="1">The aspartyl protease (PR) mediates the proteolytic cleavages of the Gag and Gag-Pol polyproteins after assembly of the VLP.</text>
</comment>
<proteinExistence type="predicted"/>
<feature type="domain" description="Retrovirus-related Pol polyprotein from transposon TNT 1-94-like beta-barrel" evidence="17">
    <location>
        <begin position="180"/>
        <end position="248"/>
    </location>
</feature>
<dbReference type="InterPro" id="IPR025724">
    <property type="entry name" value="GAG-pre-integrase_dom"/>
</dbReference>
<keyword evidence="14" id="KW-0233">DNA recombination</keyword>
<keyword evidence="11" id="KW-0229">DNA integration</keyword>
<evidence type="ECO:0000256" key="7">
    <source>
        <dbReference type="ARBA" id="ARBA00022759"/>
    </source>
</evidence>